<gene>
    <name evidence="2" type="ORF">PGLA1383_LOCUS51390</name>
</gene>
<accession>A0A813HE65</accession>
<name>A0A813HE65_POLGL</name>
<sequence length="102" mass="11216">MRQLAATGAQWCRGSEILPAVDLDSPSGDIQGPLSRQQLPCAPTEEEASSSTSSSSDSEDELEQSDLKEARLKERESTFPTCMNRQKKADTSWRSHCVAERS</sequence>
<reference evidence="2" key="1">
    <citation type="submission" date="2021-02" db="EMBL/GenBank/DDBJ databases">
        <authorList>
            <person name="Dougan E. K."/>
            <person name="Rhodes N."/>
            <person name="Thang M."/>
            <person name="Chan C."/>
        </authorList>
    </citation>
    <scope>NUCLEOTIDE SEQUENCE</scope>
</reference>
<feature type="compositionally biased region" description="Basic and acidic residues" evidence="1">
    <location>
        <begin position="65"/>
        <end position="77"/>
    </location>
</feature>
<evidence type="ECO:0000256" key="1">
    <source>
        <dbReference type="SAM" id="MobiDB-lite"/>
    </source>
</evidence>
<evidence type="ECO:0000313" key="2">
    <source>
        <dbReference type="EMBL" id="CAE8635815.1"/>
    </source>
</evidence>
<dbReference type="AlphaFoldDB" id="A0A813HE65"/>
<dbReference type="EMBL" id="CAJNNV010031353">
    <property type="protein sequence ID" value="CAE8635815.1"/>
    <property type="molecule type" value="Genomic_DNA"/>
</dbReference>
<protein>
    <submittedName>
        <fullName evidence="2">Uncharacterized protein</fullName>
    </submittedName>
</protein>
<proteinExistence type="predicted"/>
<feature type="compositionally biased region" description="Basic and acidic residues" evidence="1">
    <location>
        <begin position="87"/>
        <end position="102"/>
    </location>
</feature>
<evidence type="ECO:0000313" key="3">
    <source>
        <dbReference type="Proteomes" id="UP000654075"/>
    </source>
</evidence>
<organism evidence="2 3">
    <name type="scientific">Polarella glacialis</name>
    <name type="common">Dinoflagellate</name>
    <dbReference type="NCBI Taxonomy" id="89957"/>
    <lineage>
        <taxon>Eukaryota</taxon>
        <taxon>Sar</taxon>
        <taxon>Alveolata</taxon>
        <taxon>Dinophyceae</taxon>
        <taxon>Suessiales</taxon>
        <taxon>Suessiaceae</taxon>
        <taxon>Polarella</taxon>
    </lineage>
</organism>
<dbReference type="Proteomes" id="UP000654075">
    <property type="component" value="Unassembled WGS sequence"/>
</dbReference>
<keyword evidence="3" id="KW-1185">Reference proteome</keyword>
<comment type="caution">
    <text evidence="2">The sequence shown here is derived from an EMBL/GenBank/DDBJ whole genome shotgun (WGS) entry which is preliminary data.</text>
</comment>
<feature type="region of interest" description="Disordered" evidence="1">
    <location>
        <begin position="19"/>
        <end position="102"/>
    </location>
</feature>